<proteinExistence type="inferred from homology"/>
<comment type="caution">
    <text evidence="8">The sequence shown here is derived from an EMBL/GenBank/DDBJ whole genome shotgun (WGS) entry which is preliminary data.</text>
</comment>
<dbReference type="Proteomes" id="UP001162131">
    <property type="component" value="Unassembled WGS sequence"/>
</dbReference>
<sequence>MQEQSRKPKGGWRQLEFRYVMCIPTSLCAICIFAVVFVISLILGAVLLSYSYQIVDYKARYDDICEDKINKICPIRLNFTDKLSKPVYLYFELKNYFQNHRKYVKSYCQNQLADKSYDSSSCQYCSPYLRADDYPDDKRNKITKLDGVSKFKDHDIVNPCGLIAFSLFRDKFYLIDKSGNNITIEDNDIHWFTDDDSKYKNSDDYKQKQYKDFEDPHFKVWMRTSATSTVRKLYGKIDKNLDGKDMWLNISNYEDYSDFDGEKWVIFSTTTGIGGKNLVLGWSLIVIAILSMVWIIAFSLIAYSKKSVDLEAELKKLL</sequence>
<dbReference type="Pfam" id="PF03381">
    <property type="entry name" value="CDC50"/>
    <property type="match status" value="1"/>
</dbReference>
<dbReference type="EMBL" id="CAJZBQ010000009">
    <property type="protein sequence ID" value="CAG9312890.1"/>
    <property type="molecule type" value="Genomic_DNA"/>
</dbReference>
<dbReference type="PIRSF" id="PIRSF015840">
    <property type="entry name" value="DUF284_TM_euk"/>
    <property type="match status" value="1"/>
</dbReference>
<keyword evidence="4 7" id="KW-1133">Transmembrane helix</keyword>
<comment type="similarity">
    <text evidence="2 6">Belongs to the CDC50/LEM3 family.</text>
</comment>
<feature type="transmembrane region" description="Helical" evidence="7">
    <location>
        <begin position="279"/>
        <end position="303"/>
    </location>
</feature>
<dbReference type="GO" id="GO:0005886">
    <property type="term" value="C:plasma membrane"/>
    <property type="evidence" value="ECO:0007669"/>
    <property type="project" value="TreeGrafter"/>
</dbReference>
<dbReference type="PANTHER" id="PTHR10926">
    <property type="entry name" value="CELL CYCLE CONTROL PROTEIN 50"/>
    <property type="match status" value="1"/>
</dbReference>
<gene>
    <name evidence="8" type="ORF">BSTOLATCC_MIC7682</name>
</gene>
<evidence type="ECO:0000256" key="7">
    <source>
        <dbReference type="SAM" id="Phobius"/>
    </source>
</evidence>
<evidence type="ECO:0000256" key="5">
    <source>
        <dbReference type="ARBA" id="ARBA00023136"/>
    </source>
</evidence>
<comment type="subcellular location">
    <subcellularLocation>
        <location evidence="1">Membrane</location>
        <topology evidence="1">Multi-pass membrane protein</topology>
    </subcellularLocation>
</comment>
<dbReference type="AlphaFoldDB" id="A0AAU9IGD5"/>
<evidence type="ECO:0008006" key="10">
    <source>
        <dbReference type="Google" id="ProtNLM"/>
    </source>
</evidence>
<keyword evidence="5 6" id="KW-0472">Membrane</keyword>
<keyword evidence="3 7" id="KW-0812">Transmembrane</keyword>
<evidence type="ECO:0000256" key="3">
    <source>
        <dbReference type="ARBA" id="ARBA00022692"/>
    </source>
</evidence>
<name>A0AAU9IGD5_9CILI</name>
<dbReference type="GO" id="GO:0005783">
    <property type="term" value="C:endoplasmic reticulum"/>
    <property type="evidence" value="ECO:0007669"/>
    <property type="project" value="TreeGrafter"/>
</dbReference>
<reference evidence="8" key="1">
    <citation type="submission" date="2021-09" db="EMBL/GenBank/DDBJ databases">
        <authorList>
            <consortium name="AG Swart"/>
            <person name="Singh M."/>
            <person name="Singh A."/>
            <person name="Seah K."/>
            <person name="Emmerich C."/>
        </authorList>
    </citation>
    <scope>NUCLEOTIDE SEQUENCE</scope>
    <source>
        <strain evidence="8">ATCC30299</strain>
    </source>
</reference>
<evidence type="ECO:0000313" key="8">
    <source>
        <dbReference type="EMBL" id="CAG9312890.1"/>
    </source>
</evidence>
<evidence type="ECO:0000256" key="1">
    <source>
        <dbReference type="ARBA" id="ARBA00004141"/>
    </source>
</evidence>
<dbReference type="GO" id="GO:0005794">
    <property type="term" value="C:Golgi apparatus"/>
    <property type="evidence" value="ECO:0007669"/>
    <property type="project" value="TreeGrafter"/>
</dbReference>
<keyword evidence="9" id="KW-1185">Reference proteome</keyword>
<evidence type="ECO:0000256" key="2">
    <source>
        <dbReference type="ARBA" id="ARBA00009457"/>
    </source>
</evidence>
<evidence type="ECO:0000256" key="6">
    <source>
        <dbReference type="PIRNR" id="PIRNR015840"/>
    </source>
</evidence>
<protein>
    <recommendedName>
        <fullName evidence="10">ALA-interacting subunit</fullName>
    </recommendedName>
</protein>
<dbReference type="InterPro" id="IPR005045">
    <property type="entry name" value="CDC50/LEM3_fam"/>
</dbReference>
<evidence type="ECO:0000313" key="9">
    <source>
        <dbReference type="Proteomes" id="UP001162131"/>
    </source>
</evidence>
<evidence type="ECO:0000256" key="4">
    <source>
        <dbReference type="ARBA" id="ARBA00022989"/>
    </source>
</evidence>
<accession>A0AAU9IGD5</accession>
<organism evidence="8 9">
    <name type="scientific">Blepharisma stoltei</name>
    <dbReference type="NCBI Taxonomy" id="1481888"/>
    <lineage>
        <taxon>Eukaryota</taxon>
        <taxon>Sar</taxon>
        <taxon>Alveolata</taxon>
        <taxon>Ciliophora</taxon>
        <taxon>Postciliodesmatophora</taxon>
        <taxon>Heterotrichea</taxon>
        <taxon>Heterotrichida</taxon>
        <taxon>Blepharismidae</taxon>
        <taxon>Blepharisma</taxon>
    </lineage>
</organism>
<dbReference type="PANTHER" id="PTHR10926:SF0">
    <property type="entry name" value="CDC50, ISOFORM A"/>
    <property type="match status" value="1"/>
</dbReference>
<feature type="transmembrane region" description="Helical" evidence="7">
    <location>
        <begin position="21"/>
        <end position="50"/>
    </location>
</feature>